<evidence type="ECO:0000259" key="1">
    <source>
        <dbReference type="PROSITE" id="PS50943"/>
    </source>
</evidence>
<dbReference type="Gene3D" id="1.10.260.40">
    <property type="entry name" value="lambda repressor-like DNA-binding domains"/>
    <property type="match status" value="1"/>
</dbReference>
<dbReference type="SUPFAM" id="SSF47413">
    <property type="entry name" value="lambda repressor-like DNA-binding domains"/>
    <property type="match status" value="1"/>
</dbReference>
<dbReference type="SMART" id="SM00530">
    <property type="entry name" value="HTH_XRE"/>
    <property type="match status" value="1"/>
</dbReference>
<evidence type="ECO:0000313" key="3">
    <source>
        <dbReference type="Proteomes" id="UP001609376"/>
    </source>
</evidence>
<accession>A0ABW7LMQ7</accession>
<dbReference type="Pfam" id="PF01381">
    <property type="entry name" value="HTH_3"/>
    <property type="match status" value="1"/>
</dbReference>
<name>A0ABW7LMQ7_9RHOB</name>
<feature type="domain" description="HTH cro/C1-type" evidence="1">
    <location>
        <begin position="14"/>
        <end position="68"/>
    </location>
</feature>
<protein>
    <submittedName>
        <fullName evidence="2">Helix-turn-helix domain-containing protein</fullName>
    </submittedName>
</protein>
<organism evidence="2 3">
    <name type="scientific">Paracoccus broussonetiae subsp. drimophilus</name>
    <dbReference type="NCBI Taxonomy" id="3373869"/>
    <lineage>
        <taxon>Bacteria</taxon>
        <taxon>Pseudomonadati</taxon>
        <taxon>Pseudomonadota</taxon>
        <taxon>Alphaproteobacteria</taxon>
        <taxon>Rhodobacterales</taxon>
        <taxon>Paracoccaceae</taxon>
        <taxon>Paracoccus</taxon>
        <taxon>Paracoccus broussonetiae</taxon>
    </lineage>
</organism>
<reference evidence="2 3" key="1">
    <citation type="submission" date="2024-10" db="EMBL/GenBank/DDBJ databases">
        <title>Paracoccus drimophilus sp. nov., a novel bacterium from corn roots in Hunan.</title>
        <authorList>
            <person name="Li X."/>
        </authorList>
    </citation>
    <scope>NUCLEOTIDE SEQUENCE [LARGE SCALE GENOMIC DNA]</scope>
    <source>
        <strain evidence="2 3">NGMCC 1.201697</strain>
    </source>
</reference>
<dbReference type="CDD" id="cd00093">
    <property type="entry name" value="HTH_XRE"/>
    <property type="match status" value="1"/>
</dbReference>
<dbReference type="RefSeq" id="WP_395134679.1">
    <property type="nucleotide sequence ID" value="NZ_JBIMPR010000011.1"/>
</dbReference>
<dbReference type="InterPro" id="IPR001387">
    <property type="entry name" value="Cro/C1-type_HTH"/>
</dbReference>
<gene>
    <name evidence="2" type="ORF">ACHFJ0_14490</name>
</gene>
<keyword evidence="3" id="KW-1185">Reference proteome</keyword>
<sequence>MPLARSLDDLAQILREARRAQGLTQSELGDRAGVRAHHISNIENGVTNPTAATILSLFAALELDWQVVPRATGARIEDIF</sequence>
<dbReference type="PROSITE" id="PS50943">
    <property type="entry name" value="HTH_CROC1"/>
    <property type="match status" value="1"/>
</dbReference>
<comment type="caution">
    <text evidence="2">The sequence shown here is derived from an EMBL/GenBank/DDBJ whole genome shotgun (WGS) entry which is preliminary data.</text>
</comment>
<dbReference type="Proteomes" id="UP001609376">
    <property type="component" value="Unassembled WGS sequence"/>
</dbReference>
<evidence type="ECO:0000313" key="2">
    <source>
        <dbReference type="EMBL" id="MFH5775456.1"/>
    </source>
</evidence>
<dbReference type="EMBL" id="JBIMPR010000011">
    <property type="protein sequence ID" value="MFH5775456.1"/>
    <property type="molecule type" value="Genomic_DNA"/>
</dbReference>
<proteinExistence type="predicted"/>
<dbReference type="InterPro" id="IPR010982">
    <property type="entry name" value="Lambda_DNA-bd_dom_sf"/>
</dbReference>